<dbReference type="InterPro" id="IPR029039">
    <property type="entry name" value="Flavoprotein-like_sf"/>
</dbReference>
<reference evidence="4" key="1">
    <citation type="submission" date="2017-02" db="EMBL/GenBank/DDBJ databases">
        <title>Delving into the versatile metabolic prowess of the omnipresent phylum Bacteroidetes.</title>
        <authorList>
            <person name="Nobu M.K."/>
            <person name="Mei R."/>
            <person name="Narihiro T."/>
            <person name="Kuroda K."/>
            <person name="Liu W.-T."/>
        </authorList>
    </citation>
    <scope>NUCLEOTIDE SEQUENCE</scope>
    <source>
        <strain evidence="4">ADurb.Bin276</strain>
    </source>
</reference>
<keyword evidence="2" id="KW-0288">FMN</keyword>
<dbReference type="EMBL" id="MWBQ01000168">
    <property type="protein sequence ID" value="OQA55239.1"/>
    <property type="molecule type" value="Genomic_DNA"/>
</dbReference>
<dbReference type="SUPFAM" id="SSF52218">
    <property type="entry name" value="Flavoproteins"/>
    <property type="match status" value="1"/>
</dbReference>
<dbReference type="PANTHER" id="PTHR43278:SF2">
    <property type="entry name" value="IRON-SULFUR FLAVOPROTEIN"/>
    <property type="match status" value="1"/>
</dbReference>
<accession>A0A1V5SL20</accession>
<protein>
    <submittedName>
        <fullName evidence="4">Putative NAD(P)H-dependent FMN-containing oxidoreductase YwqN</fullName>
        <ecNumber evidence="4">1.-.-.-</ecNumber>
    </submittedName>
</protein>
<evidence type="ECO:0000313" key="4">
    <source>
        <dbReference type="EMBL" id="OQA55239.1"/>
    </source>
</evidence>
<gene>
    <name evidence="4" type="primary">ywqN</name>
    <name evidence="4" type="ORF">BWY41_01713</name>
</gene>
<feature type="domain" description="NADPH-dependent FMN reductase-like" evidence="3">
    <location>
        <begin position="3"/>
        <end position="131"/>
    </location>
</feature>
<dbReference type="EC" id="1.-.-.-" evidence="4"/>
<dbReference type="InterPro" id="IPR051796">
    <property type="entry name" value="ISF_SsuE-like"/>
</dbReference>
<evidence type="ECO:0000256" key="1">
    <source>
        <dbReference type="ARBA" id="ARBA00022630"/>
    </source>
</evidence>
<evidence type="ECO:0000259" key="3">
    <source>
        <dbReference type="Pfam" id="PF03358"/>
    </source>
</evidence>
<keyword evidence="1" id="KW-0285">Flavoprotein</keyword>
<dbReference type="GO" id="GO:0016491">
    <property type="term" value="F:oxidoreductase activity"/>
    <property type="evidence" value="ECO:0007669"/>
    <property type="project" value="UniProtKB-KW"/>
</dbReference>
<dbReference type="Pfam" id="PF03358">
    <property type="entry name" value="FMN_red"/>
    <property type="match status" value="1"/>
</dbReference>
<keyword evidence="4" id="KW-0560">Oxidoreductase</keyword>
<proteinExistence type="predicted"/>
<dbReference type="Proteomes" id="UP000485569">
    <property type="component" value="Unassembled WGS sequence"/>
</dbReference>
<organism evidence="4">
    <name type="scientific">Candidatus Atribacter allofermentans</name>
    <dbReference type="NCBI Taxonomy" id="1852833"/>
    <lineage>
        <taxon>Bacteria</taxon>
        <taxon>Pseudomonadati</taxon>
        <taxon>Atribacterota</taxon>
        <taxon>Atribacteria</taxon>
        <taxon>Atribacterales</taxon>
        <taxon>Atribacteraceae</taxon>
        <taxon>Atribacter</taxon>
    </lineage>
</organism>
<dbReference type="AlphaFoldDB" id="A0A1V5SL20"/>
<evidence type="ECO:0000256" key="2">
    <source>
        <dbReference type="ARBA" id="ARBA00022643"/>
    </source>
</evidence>
<dbReference type="PANTHER" id="PTHR43278">
    <property type="entry name" value="NAD(P)H-DEPENDENT FMN-CONTAINING OXIDOREDUCTASE YWQN-RELATED"/>
    <property type="match status" value="1"/>
</dbReference>
<dbReference type="Gene3D" id="3.40.50.360">
    <property type="match status" value="1"/>
</dbReference>
<sequence>MKKILGVIGSPRKKGNTHVLVSQILSGAESQGFVQDQVFLNDLHIEECIGCHACWKIGSCVKQDDMNILYQKILESQVIVFGTPVYWYGPTALMKGFIDRFVYYNCPQNRPKIKGKCAVIVIPFEEQDMKAVNPVIDFFETSLNYLEMNIVGKIIVPGVTLRGEVKNKPEYLEKAYHLGKSLK</sequence>
<dbReference type="InterPro" id="IPR005025">
    <property type="entry name" value="FMN_Rdtase-like_dom"/>
</dbReference>
<comment type="caution">
    <text evidence="4">The sequence shown here is derived from an EMBL/GenBank/DDBJ whole genome shotgun (WGS) entry which is preliminary data.</text>
</comment>
<name>A0A1V5SL20_9BACT</name>